<organism evidence="9 10">
    <name type="scientific">Gemelliphila asaccharolytica</name>
    <dbReference type="NCBI Taxonomy" id="502393"/>
    <lineage>
        <taxon>Bacteria</taxon>
        <taxon>Bacillati</taxon>
        <taxon>Bacillota</taxon>
        <taxon>Bacilli</taxon>
        <taxon>Bacillales</taxon>
        <taxon>Gemellaceae</taxon>
        <taxon>Gemelliphila</taxon>
    </lineage>
</organism>
<evidence type="ECO:0000256" key="3">
    <source>
        <dbReference type="ARBA" id="ARBA00022475"/>
    </source>
</evidence>
<dbReference type="InterPro" id="IPR018076">
    <property type="entry name" value="T2SS_GspF_dom"/>
</dbReference>
<keyword evidence="4 7" id="KW-0812">Transmembrane</keyword>
<dbReference type="Pfam" id="PF00482">
    <property type="entry name" value="T2SSF"/>
    <property type="match status" value="2"/>
</dbReference>
<comment type="similarity">
    <text evidence="2">Belongs to the GSP F family.</text>
</comment>
<dbReference type="PANTHER" id="PTHR30012">
    <property type="entry name" value="GENERAL SECRETION PATHWAY PROTEIN"/>
    <property type="match status" value="1"/>
</dbReference>
<reference evidence="9 10" key="1">
    <citation type="submission" date="2016-01" db="EMBL/GenBank/DDBJ databases">
        <authorList>
            <person name="Mitreva M."/>
            <person name="Pepin K.H."/>
            <person name="Mihindukulasuriya K.A."/>
            <person name="Fulton R."/>
            <person name="Fronick C."/>
            <person name="O'Laughlin M."/>
            <person name="Miner T."/>
            <person name="Herter B."/>
            <person name="Rosa B.A."/>
            <person name="Cordes M."/>
            <person name="Tomlinson C."/>
            <person name="Wollam A."/>
            <person name="Palsikar V.B."/>
            <person name="Mardis E.R."/>
            <person name="Wilson R.K."/>
        </authorList>
    </citation>
    <scope>NUCLEOTIDE SEQUENCE [LARGE SCALE GENOMIC DNA]</scope>
    <source>
        <strain evidence="9 10">KA00071</strain>
    </source>
</reference>
<feature type="domain" description="Type II secretion system protein GspF" evidence="8">
    <location>
        <begin position="227"/>
        <end position="345"/>
    </location>
</feature>
<dbReference type="PRINTS" id="PR00812">
    <property type="entry name" value="BCTERIALGSPF"/>
</dbReference>
<comment type="subcellular location">
    <subcellularLocation>
        <location evidence="1">Cell membrane</location>
        <topology evidence="1">Multi-pass membrane protein</topology>
    </subcellularLocation>
</comment>
<proteinExistence type="inferred from homology"/>
<dbReference type="InterPro" id="IPR003004">
    <property type="entry name" value="GspF/PilC"/>
</dbReference>
<evidence type="ECO:0000256" key="4">
    <source>
        <dbReference type="ARBA" id="ARBA00022692"/>
    </source>
</evidence>
<evidence type="ECO:0000256" key="2">
    <source>
        <dbReference type="ARBA" id="ARBA00005745"/>
    </source>
</evidence>
<keyword evidence="10" id="KW-1185">Reference proteome</keyword>
<dbReference type="EMBL" id="LSDB01000005">
    <property type="protein sequence ID" value="KXB58824.1"/>
    <property type="molecule type" value="Genomic_DNA"/>
</dbReference>
<comment type="caution">
    <text evidence="9">The sequence shown here is derived from an EMBL/GenBank/DDBJ whole genome shotgun (WGS) entry which is preliminary data.</text>
</comment>
<dbReference type="Proteomes" id="UP000070467">
    <property type="component" value="Unassembled WGS sequence"/>
</dbReference>
<accession>A0ABR5TN65</accession>
<sequence>MKKYQLKKKKNGDIKKLLSNEEKIYFVRRLRELIKHGYMMGDSIEFLMIQNNASEEIIESVKKDLSEGKKLSNIFKQLNYPMTIISKVEFSENYGKIESMLEEVEKYLILKKQQKEKIIKTLRYPIFLIITLMMIIILFNSMVIPQFQSIYNSTNLKMSIEVKVLIKTLYYIPKLLTLIVLLIILFILYFSYLYKNNQKRFLREISKIPIINSYFEKYFSYQYSLEISLFLMSGFSIKTTLSEIIKKNYNKFFTEFSRKIEKSLEEGTQLEESIQGINNLDNKMSRFVKHGLKNSMLEKELKLYSDITLDTLLRQIEKSLKKIQPILFLLLAMIIIGLYLVILLPIFNMTSSLK</sequence>
<dbReference type="Gene3D" id="1.20.81.30">
    <property type="entry name" value="Type II secretion system (T2SS), domain F"/>
    <property type="match status" value="2"/>
</dbReference>
<protein>
    <submittedName>
        <fullName evidence="9">Bacterial type II secretion system protein F domain protein</fullName>
    </submittedName>
</protein>
<evidence type="ECO:0000256" key="7">
    <source>
        <dbReference type="SAM" id="Phobius"/>
    </source>
</evidence>
<evidence type="ECO:0000259" key="8">
    <source>
        <dbReference type="Pfam" id="PF00482"/>
    </source>
</evidence>
<gene>
    <name evidence="9" type="ORF">HMPREF1871_00216</name>
</gene>
<dbReference type="RefSeq" id="WP_066128831.1">
    <property type="nucleotide sequence ID" value="NZ_KQ959858.1"/>
</dbReference>
<evidence type="ECO:0000313" key="9">
    <source>
        <dbReference type="EMBL" id="KXB58824.1"/>
    </source>
</evidence>
<dbReference type="NCBIfam" id="NF041012">
    <property type="entry name" value="T4P_ComGB"/>
    <property type="match status" value="1"/>
</dbReference>
<keyword evidence="6 7" id="KW-0472">Membrane</keyword>
<feature type="transmembrane region" description="Helical" evidence="7">
    <location>
        <begin position="175"/>
        <end position="194"/>
    </location>
</feature>
<feature type="transmembrane region" description="Helical" evidence="7">
    <location>
        <begin position="122"/>
        <end position="144"/>
    </location>
</feature>
<evidence type="ECO:0000256" key="5">
    <source>
        <dbReference type="ARBA" id="ARBA00022989"/>
    </source>
</evidence>
<dbReference type="InterPro" id="IPR042094">
    <property type="entry name" value="T2SS_GspF_sf"/>
</dbReference>
<evidence type="ECO:0000256" key="1">
    <source>
        <dbReference type="ARBA" id="ARBA00004651"/>
    </source>
</evidence>
<name>A0ABR5TN65_9BACL</name>
<dbReference type="InterPro" id="IPR047692">
    <property type="entry name" value="T4P_ComGB"/>
</dbReference>
<dbReference type="PANTHER" id="PTHR30012:SF0">
    <property type="entry name" value="TYPE II SECRETION SYSTEM PROTEIN F-RELATED"/>
    <property type="match status" value="1"/>
</dbReference>
<feature type="transmembrane region" description="Helical" evidence="7">
    <location>
        <begin position="326"/>
        <end position="347"/>
    </location>
</feature>
<keyword evidence="5 7" id="KW-1133">Transmembrane helix</keyword>
<feature type="domain" description="Type II secretion system protein GspF" evidence="8">
    <location>
        <begin position="26"/>
        <end position="145"/>
    </location>
</feature>
<keyword evidence="3" id="KW-1003">Cell membrane</keyword>
<evidence type="ECO:0000313" key="10">
    <source>
        <dbReference type="Proteomes" id="UP000070467"/>
    </source>
</evidence>
<evidence type="ECO:0000256" key="6">
    <source>
        <dbReference type="ARBA" id="ARBA00023136"/>
    </source>
</evidence>